<feature type="transmembrane region" description="Helical" evidence="1">
    <location>
        <begin position="6"/>
        <end position="26"/>
    </location>
</feature>
<keyword evidence="3" id="KW-1185">Reference proteome</keyword>
<sequence>MGKKIIGIVLGIGAVVAIGLGVAISFKSKEIKDRMTQTLNQSFEHFANQTDVIESWESFVCSGFISIGCYSKHIALSSREANLHLYDIGIDVHSADDNSLKATFNIKNMKMEVNDLPLTTAQTEEEALIQQKSIKLFTSFVPNKIQCDIALNQNDITLNEKLQCDIKASNATYAIQTEGVYQHENFARQNIAQILQDFYLDMMFNENALSPYQNYQYALRTFSINTKDKGFSKDMYRFYEIQSPLLGISANMDNFASYVNNINVLFVLAANLTLGNIYPDEISQLGKGIESYILGNTHELGFNLSRKNKTEDIFISLENPEQIFPYFFDNYQLEVISR</sequence>
<dbReference type="RefSeq" id="WP_300451858.1">
    <property type="nucleotide sequence ID" value="NZ_CP145316.1"/>
</dbReference>
<proteinExistence type="predicted"/>
<organism evidence="2 3">
    <name type="scientific">Helicobacter mastomyrinus</name>
    <dbReference type="NCBI Taxonomy" id="287948"/>
    <lineage>
        <taxon>Bacteria</taxon>
        <taxon>Pseudomonadati</taxon>
        <taxon>Campylobacterota</taxon>
        <taxon>Epsilonproteobacteria</taxon>
        <taxon>Campylobacterales</taxon>
        <taxon>Helicobacteraceae</taxon>
        <taxon>Helicobacter</taxon>
    </lineage>
</organism>
<name>A0ABZ3F6T5_9HELI</name>
<dbReference type="EMBL" id="CP145316">
    <property type="protein sequence ID" value="XAM18420.1"/>
    <property type="molecule type" value="Genomic_DNA"/>
</dbReference>
<gene>
    <name evidence="2" type="ORF">V3I05_01695</name>
</gene>
<dbReference type="Proteomes" id="UP001434737">
    <property type="component" value="Chromosome"/>
</dbReference>
<evidence type="ECO:0000256" key="1">
    <source>
        <dbReference type="SAM" id="Phobius"/>
    </source>
</evidence>
<keyword evidence="1" id="KW-0812">Transmembrane</keyword>
<evidence type="ECO:0000313" key="2">
    <source>
        <dbReference type="EMBL" id="XAM18420.1"/>
    </source>
</evidence>
<keyword evidence="1" id="KW-0472">Membrane</keyword>
<evidence type="ECO:0000313" key="3">
    <source>
        <dbReference type="Proteomes" id="UP001434737"/>
    </source>
</evidence>
<reference evidence="2 3" key="1">
    <citation type="submission" date="2024-02" db="EMBL/GenBank/DDBJ databases">
        <title>Genome and pathogenicity analysis of Helicobacter mastomyrinus isolated from mice.</title>
        <authorList>
            <person name="Zhu L."/>
        </authorList>
    </citation>
    <scope>NUCLEOTIDE SEQUENCE [LARGE SCALE GENOMIC DNA]</scope>
    <source>
        <strain evidence="2 3">Hm-17</strain>
    </source>
</reference>
<protein>
    <submittedName>
        <fullName evidence="2">Uncharacterized protein</fullName>
    </submittedName>
</protein>
<keyword evidence="1" id="KW-1133">Transmembrane helix</keyword>
<accession>A0ABZ3F6T5</accession>